<protein>
    <submittedName>
        <fullName evidence="8">Integrase</fullName>
    </submittedName>
</protein>
<gene>
    <name evidence="8" type="ORF">C2E25_06090</name>
</gene>
<dbReference type="InterPro" id="IPR010998">
    <property type="entry name" value="Integrase_recombinase_N"/>
</dbReference>
<proteinExistence type="inferred from homology"/>
<dbReference type="AlphaFoldDB" id="A0A2K2HBG9"/>
<name>A0A2K2HBG9_9BACT</name>
<dbReference type="Pfam" id="PF00589">
    <property type="entry name" value="Phage_integrase"/>
    <property type="match status" value="1"/>
</dbReference>
<evidence type="ECO:0000313" key="8">
    <source>
        <dbReference type="EMBL" id="PNU20611.1"/>
    </source>
</evidence>
<evidence type="ECO:0000256" key="1">
    <source>
        <dbReference type="ARBA" id="ARBA00008857"/>
    </source>
</evidence>
<evidence type="ECO:0000313" key="9">
    <source>
        <dbReference type="Proteomes" id="UP000236340"/>
    </source>
</evidence>
<dbReference type="EMBL" id="PPFX01000010">
    <property type="protein sequence ID" value="PNU20611.1"/>
    <property type="molecule type" value="Genomic_DNA"/>
</dbReference>
<dbReference type="PROSITE" id="PS51900">
    <property type="entry name" value="CB"/>
    <property type="match status" value="1"/>
</dbReference>
<reference evidence="8 9" key="1">
    <citation type="journal article" date="2018" name="Genome Announc.">
        <title>Genome Sequence of Geothermobacter sp. HR-1 Iron Reducer from the Loihi Seamount.</title>
        <authorList>
            <person name="Smith H."/>
            <person name="Abuyen K."/>
            <person name="Tremblay J."/>
            <person name="Savalia P."/>
            <person name="Perez-Rodriguez I."/>
            <person name="Emerson D."/>
            <person name="Tully B."/>
            <person name="Amend J."/>
        </authorList>
    </citation>
    <scope>NUCLEOTIDE SEQUENCE [LARGE SCALE GENOMIC DNA]</scope>
    <source>
        <strain evidence="8 9">HR-1</strain>
    </source>
</reference>
<evidence type="ECO:0000256" key="2">
    <source>
        <dbReference type="ARBA" id="ARBA00022908"/>
    </source>
</evidence>
<evidence type="ECO:0000256" key="5">
    <source>
        <dbReference type="PROSITE-ProRule" id="PRU01248"/>
    </source>
</evidence>
<feature type="domain" description="Tyr recombinase" evidence="6">
    <location>
        <begin position="201"/>
        <end position="378"/>
    </location>
</feature>
<dbReference type="PROSITE" id="PS51898">
    <property type="entry name" value="TYR_RECOMBINASE"/>
    <property type="match status" value="1"/>
</dbReference>
<dbReference type="Gene3D" id="1.10.150.130">
    <property type="match status" value="1"/>
</dbReference>
<evidence type="ECO:0000256" key="4">
    <source>
        <dbReference type="ARBA" id="ARBA00023172"/>
    </source>
</evidence>
<keyword evidence="4" id="KW-0233">DNA recombination</keyword>
<evidence type="ECO:0000259" key="6">
    <source>
        <dbReference type="PROSITE" id="PS51898"/>
    </source>
</evidence>
<keyword evidence="3 5" id="KW-0238">DNA-binding</keyword>
<dbReference type="GO" id="GO:0006310">
    <property type="term" value="P:DNA recombination"/>
    <property type="evidence" value="ECO:0007669"/>
    <property type="project" value="UniProtKB-KW"/>
</dbReference>
<accession>A0A2K2HBG9</accession>
<dbReference type="InterPro" id="IPR038488">
    <property type="entry name" value="Integrase_DNA-bd_sf"/>
</dbReference>
<feature type="domain" description="Core-binding (CB)" evidence="7">
    <location>
        <begin position="101"/>
        <end position="180"/>
    </location>
</feature>
<dbReference type="CDD" id="cd00801">
    <property type="entry name" value="INT_P4_C"/>
    <property type="match status" value="1"/>
</dbReference>
<dbReference type="Gene3D" id="1.10.443.10">
    <property type="entry name" value="Intergrase catalytic core"/>
    <property type="match status" value="1"/>
</dbReference>
<dbReference type="RefSeq" id="WP_103114880.1">
    <property type="nucleotide sequence ID" value="NZ_PPFX01000010.1"/>
</dbReference>
<organism evidence="8 9">
    <name type="scientific">Geothermobacter hydrogeniphilus</name>
    <dbReference type="NCBI Taxonomy" id="1969733"/>
    <lineage>
        <taxon>Bacteria</taxon>
        <taxon>Pseudomonadati</taxon>
        <taxon>Thermodesulfobacteriota</taxon>
        <taxon>Desulfuromonadia</taxon>
        <taxon>Desulfuromonadales</taxon>
        <taxon>Geothermobacteraceae</taxon>
        <taxon>Geothermobacter</taxon>
    </lineage>
</organism>
<dbReference type="GO" id="GO:0015074">
    <property type="term" value="P:DNA integration"/>
    <property type="evidence" value="ECO:0007669"/>
    <property type="project" value="UniProtKB-KW"/>
</dbReference>
<dbReference type="InterPro" id="IPR002104">
    <property type="entry name" value="Integrase_catalytic"/>
</dbReference>
<keyword evidence="2" id="KW-0229">DNA integration</keyword>
<dbReference type="InterPro" id="IPR053876">
    <property type="entry name" value="Phage_int_M"/>
</dbReference>
<dbReference type="OrthoDB" id="9775880at2"/>
<evidence type="ECO:0000256" key="3">
    <source>
        <dbReference type="ARBA" id="ARBA00023125"/>
    </source>
</evidence>
<dbReference type="PANTHER" id="PTHR30629">
    <property type="entry name" value="PROPHAGE INTEGRASE"/>
    <property type="match status" value="1"/>
</dbReference>
<dbReference type="InterPro" id="IPR011010">
    <property type="entry name" value="DNA_brk_join_enz"/>
</dbReference>
<dbReference type="GO" id="GO:0003677">
    <property type="term" value="F:DNA binding"/>
    <property type="evidence" value="ECO:0007669"/>
    <property type="project" value="UniProtKB-UniRule"/>
</dbReference>
<dbReference type="InterPro" id="IPR025166">
    <property type="entry name" value="Integrase_DNA_bind_dom"/>
</dbReference>
<comment type="caution">
    <text evidence="8">The sequence shown here is derived from an EMBL/GenBank/DDBJ whole genome shotgun (WGS) entry which is preliminary data.</text>
</comment>
<dbReference type="Proteomes" id="UP000236340">
    <property type="component" value="Unassembled WGS sequence"/>
</dbReference>
<dbReference type="InterPro" id="IPR050808">
    <property type="entry name" value="Phage_Integrase"/>
</dbReference>
<dbReference type="Pfam" id="PF13356">
    <property type="entry name" value="Arm-DNA-bind_3"/>
    <property type="match status" value="1"/>
</dbReference>
<dbReference type="Gene3D" id="3.30.160.390">
    <property type="entry name" value="Integrase, DNA-binding domain"/>
    <property type="match status" value="1"/>
</dbReference>
<dbReference type="Pfam" id="PF22022">
    <property type="entry name" value="Phage_int_M"/>
    <property type="match status" value="1"/>
</dbReference>
<comment type="similarity">
    <text evidence="1">Belongs to the 'phage' integrase family.</text>
</comment>
<sequence>MAQRKVTDATLKGKRFAPQEQTYLKQFEPGLYLRVSPSGGKSFVTLYTFDGRQRWHTIGRFPAMSLATARRKLEEIQRQVADGKDPQQVKLEEKAQRIKAPTVQEFAEVYLKKWAEPKKKSAREDRRILEKDVMPKWGKRKLAAITRPEIITLLDEVATRGPIIANRTLAVVRKMFNFAVKRGVLELSPCQNIEAPGKEVRKDRVLSVEEIKALWATDFTDITRRALLMILATAQRPGEVTAMRWEEISGDWWTIPAEKAKNGNMHRVFLNDTAKSLLGPVRKRGFVFPSRVEGQAINPNALARALRQKKERIRNNPELKSGLNFDFTPHDLRRTTATHMASLGTSRRTIVKLLNHAEHDVTSIYDRYACDREKQIALEGWGRKLNQIIHPQQTDNILPINMQRL</sequence>
<dbReference type="PANTHER" id="PTHR30629:SF2">
    <property type="entry name" value="PROPHAGE INTEGRASE INTS-RELATED"/>
    <property type="match status" value="1"/>
</dbReference>
<dbReference type="InterPro" id="IPR013762">
    <property type="entry name" value="Integrase-like_cat_sf"/>
</dbReference>
<dbReference type="InterPro" id="IPR044068">
    <property type="entry name" value="CB"/>
</dbReference>
<dbReference type="SUPFAM" id="SSF56349">
    <property type="entry name" value="DNA breaking-rejoining enzymes"/>
    <property type="match status" value="1"/>
</dbReference>
<evidence type="ECO:0000259" key="7">
    <source>
        <dbReference type="PROSITE" id="PS51900"/>
    </source>
</evidence>